<name>A0A918IE34_9ACTN</name>
<feature type="transmembrane region" description="Helical" evidence="2">
    <location>
        <begin position="217"/>
        <end position="238"/>
    </location>
</feature>
<keyword evidence="2" id="KW-1133">Transmembrane helix</keyword>
<feature type="compositionally biased region" description="Basic and acidic residues" evidence="1">
    <location>
        <begin position="54"/>
        <end position="68"/>
    </location>
</feature>
<evidence type="ECO:0000256" key="2">
    <source>
        <dbReference type="SAM" id="Phobius"/>
    </source>
</evidence>
<keyword evidence="5" id="KW-1185">Reference proteome</keyword>
<evidence type="ECO:0000256" key="1">
    <source>
        <dbReference type="SAM" id="MobiDB-lite"/>
    </source>
</evidence>
<evidence type="ECO:0000313" key="4">
    <source>
        <dbReference type="EMBL" id="GGV02587.1"/>
    </source>
</evidence>
<dbReference type="AlphaFoldDB" id="A0A918IE34"/>
<sequence>MTPWLRITFPCARLLLVLAAALPAYGTVPLYATVAYAAEPPAGFAAPGHPHRAATADEGRPGRAEHTEGSASAELSADARSGGAGAEHPDPPGHRHGHQGPVTATASRVPMPTDSASASYRPVAVEPSRAGSRAGEGRLRPGRPDGPAAAVEGDDDPVTTRAPDSGRPEEPETADLPTVTPSASAVPDQAGLDPTRTPAQSAAAQQSGDATEPVLQLLPLGSGLVLIGLGLGLAFLALRLRRG</sequence>
<dbReference type="RefSeq" id="WP_191875228.1">
    <property type="nucleotide sequence ID" value="NZ_BMTD01000009.1"/>
</dbReference>
<evidence type="ECO:0000313" key="5">
    <source>
        <dbReference type="Proteomes" id="UP000618795"/>
    </source>
</evidence>
<reference evidence="4" key="1">
    <citation type="journal article" date="2014" name="Int. J. Syst. Evol. Microbiol.">
        <title>Complete genome sequence of Corynebacterium casei LMG S-19264T (=DSM 44701T), isolated from a smear-ripened cheese.</title>
        <authorList>
            <consortium name="US DOE Joint Genome Institute (JGI-PGF)"/>
            <person name="Walter F."/>
            <person name="Albersmeier A."/>
            <person name="Kalinowski J."/>
            <person name="Ruckert C."/>
        </authorList>
    </citation>
    <scope>NUCLEOTIDE SEQUENCE</scope>
    <source>
        <strain evidence="4">JCM 4369</strain>
    </source>
</reference>
<evidence type="ECO:0000256" key="3">
    <source>
        <dbReference type="SAM" id="SignalP"/>
    </source>
</evidence>
<feature type="signal peptide" evidence="3">
    <location>
        <begin position="1"/>
        <end position="26"/>
    </location>
</feature>
<keyword evidence="2" id="KW-0812">Transmembrane</keyword>
<keyword evidence="2" id="KW-0472">Membrane</keyword>
<gene>
    <name evidence="4" type="ORF">GCM10010260_44300</name>
</gene>
<protein>
    <recommendedName>
        <fullName evidence="6">Secreted protein</fullName>
    </recommendedName>
</protein>
<feature type="region of interest" description="Disordered" evidence="1">
    <location>
        <begin position="47"/>
        <end position="210"/>
    </location>
</feature>
<dbReference type="Proteomes" id="UP000618795">
    <property type="component" value="Unassembled WGS sequence"/>
</dbReference>
<accession>A0A918IE34</accession>
<keyword evidence="3" id="KW-0732">Signal</keyword>
<reference evidence="4" key="2">
    <citation type="submission" date="2020-09" db="EMBL/GenBank/DDBJ databases">
        <authorList>
            <person name="Sun Q."/>
            <person name="Ohkuma M."/>
        </authorList>
    </citation>
    <scope>NUCLEOTIDE SEQUENCE</scope>
    <source>
        <strain evidence="4">JCM 4369</strain>
    </source>
</reference>
<comment type="caution">
    <text evidence="4">The sequence shown here is derived from an EMBL/GenBank/DDBJ whole genome shotgun (WGS) entry which is preliminary data.</text>
</comment>
<organism evidence="4 5">
    <name type="scientific">Streptomyces filipinensis</name>
    <dbReference type="NCBI Taxonomy" id="66887"/>
    <lineage>
        <taxon>Bacteria</taxon>
        <taxon>Bacillati</taxon>
        <taxon>Actinomycetota</taxon>
        <taxon>Actinomycetes</taxon>
        <taxon>Kitasatosporales</taxon>
        <taxon>Streptomycetaceae</taxon>
        <taxon>Streptomyces</taxon>
    </lineage>
</organism>
<proteinExistence type="predicted"/>
<feature type="chain" id="PRO_5039401561" description="Secreted protein" evidence="3">
    <location>
        <begin position="27"/>
        <end position="243"/>
    </location>
</feature>
<dbReference type="EMBL" id="BMTD01000009">
    <property type="protein sequence ID" value="GGV02587.1"/>
    <property type="molecule type" value="Genomic_DNA"/>
</dbReference>
<evidence type="ECO:0008006" key="6">
    <source>
        <dbReference type="Google" id="ProtNLM"/>
    </source>
</evidence>